<dbReference type="PROSITE" id="PS51145">
    <property type="entry name" value="ZU5"/>
    <property type="match status" value="1"/>
</dbReference>
<accession>A0A914AQ48</accession>
<organism evidence="2 3">
    <name type="scientific">Patiria miniata</name>
    <name type="common">Bat star</name>
    <name type="synonym">Asterina miniata</name>
    <dbReference type="NCBI Taxonomy" id="46514"/>
    <lineage>
        <taxon>Eukaryota</taxon>
        <taxon>Metazoa</taxon>
        <taxon>Echinodermata</taxon>
        <taxon>Eleutherozoa</taxon>
        <taxon>Asterozoa</taxon>
        <taxon>Asteroidea</taxon>
        <taxon>Valvatacea</taxon>
        <taxon>Valvatida</taxon>
        <taxon>Asterinidae</taxon>
        <taxon>Patiria</taxon>
    </lineage>
</organism>
<evidence type="ECO:0000313" key="3">
    <source>
        <dbReference type="Proteomes" id="UP000887568"/>
    </source>
</evidence>
<dbReference type="Pfam" id="PF00791">
    <property type="entry name" value="ZU5"/>
    <property type="match status" value="1"/>
</dbReference>
<sequence>MTAALTEDELLQKTFKLPYIAITYINDRGGSLTLEKYRVHMYIPRGALAKDSPQLVYIFVDPSAPPVDGVNPPYVALSPMIQCGPTGLKFLDSVVVSFPHHANNEWELSTRMCHSDETTPTIWQALDAEKDGTMVLSRDNKVVLLLKHFTRFVAGGVACEESAKPMKTGAFGSFYDPSDARYAVRIHVWNNDPVAEKV</sequence>
<dbReference type="RefSeq" id="XP_038066170.1">
    <property type="nucleotide sequence ID" value="XM_038210242.1"/>
</dbReference>
<dbReference type="AlphaFoldDB" id="A0A914AQ48"/>
<reference evidence="2" key="1">
    <citation type="submission" date="2022-11" db="UniProtKB">
        <authorList>
            <consortium name="EnsemblMetazoa"/>
        </authorList>
    </citation>
    <scope>IDENTIFICATION</scope>
</reference>
<dbReference type="PANTHER" id="PTHR12582">
    <property type="entry name" value="NETRIN RECEPTOR UNC5"/>
    <property type="match status" value="1"/>
</dbReference>
<dbReference type="InterPro" id="IPR000906">
    <property type="entry name" value="ZU5_dom"/>
</dbReference>
<feature type="domain" description="ZU5" evidence="1">
    <location>
        <begin position="19"/>
        <end position="158"/>
    </location>
</feature>
<dbReference type="Gene3D" id="2.60.220.30">
    <property type="match status" value="1"/>
</dbReference>
<dbReference type="EnsemblMetazoa" id="XM_038210242.1">
    <property type="protein sequence ID" value="XP_038066170.1"/>
    <property type="gene ID" value="LOC119736209"/>
</dbReference>
<protein>
    <recommendedName>
        <fullName evidence="1">ZU5 domain-containing protein</fullName>
    </recommendedName>
</protein>
<dbReference type="OrthoDB" id="418634at2759"/>
<dbReference type="SMART" id="SM00218">
    <property type="entry name" value="ZU5"/>
    <property type="match status" value="1"/>
</dbReference>
<dbReference type="Proteomes" id="UP000887568">
    <property type="component" value="Unplaced"/>
</dbReference>
<proteinExistence type="predicted"/>
<dbReference type="InterPro" id="IPR037936">
    <property type="entry name" value="UNC5A-D"/>
</dbReference>
<evidence type="ECO:0000313" key="2">
    <source>
        <dbReference type="EnsemblMetazoa" id="XP_038066170.1"/>
    </source>
</evidence>
<name>A0A914AQ48_PATMI</name>
<dbReference type="PANTHER" id="PTHR12582:SF47">
    <property type="entry name" value="NETRIN RECEPTOR UNC-5"/>
    <property type="match status" value="1"/>
</dbReference>
<dbReference type="GeneID" id="119736209"/>
<dbReference type="GO" id="GO:0016020">
    <property type="term" value="C:membrane"/>
    <property type="evidence" value="ECO:0007669"/>
    <property type="project" value="InterPro"/>
</dbReference>
<keyword evidence="3" id="KW-1185">Reference proteome</keyword>
<dbReference type="GO" id="GO:0005042">
    <property type="term" value="F:netrin receptor activity"/>
    <property type="evidence" value="ECO:0007669"/>
    <property type="project" value="InterPro"/>
</dbReference>
<evidence type="ECO:0000259" key="1">
    <source>
        <dbReference type="PROSITE" id="PS51145"/>
    </source>
</evidence>